<keyword evidence="1" id="KW-0472">Membrane</keyword>
<feature type="transmembrane region" description="Helical" evidence="1">
    <location>
        <begin position="6"/>
        <end position="23"/>
    </location>
</feature>
<comment type="caution">
    <text evidence="2">The sequence shown here is derived from an EMBL/GenBank/DDBJ whole genome shotgun (WGS) entry which is preliminary data.</text>
</comment>
<evidence type="ECO:0000313" key="3">
    <source>
        <dbReference type="Proteomes" id="UP000323583"/>
    </source>
</evidence>
<dbReference type="Proteomes" id="UP000323583">
    <property type="component" value="Unassembled WGS sequence"/>
</dbReference>
<keyword evidence="1" id="KW-0812">Transmembrane</keyword>
<dbReference type="AlphaFoldDB" id="A0A5C9T2P0"/>
<gene>
    <name evidence="2" type="ORF">FXE67_02990</name>
</gene>
<evidence type="ECO:0000313" key="2">
    <source>
        <dbReference type="EMBL" id="TXY93822.1"/>
    </source>
</evidence>
<reference evidence="2 3" key="1">
    <citation type="submission" date="2019-06" db="EMBL/GenBank/DDBJ databases">
        <title>Vibrio cholerae phylogeny based on whole-genome sequencing reveals genetic diversity and population strucutre.</title>
        <authorList>
            <person name="Zhiqiu Y."/>
            <person name="Bin L."/>
            <person name="Lingyan J."/>
        </authorList>
    </citation>
    <scope>NUCLEOTIDE SEQUENCE [LARGE SCALE GENOMIC DNA]</scope>
    <source>
        <strain evidence="2 3">N2768</strain>
    </source>
</reference>
<proteinExistence type="predicted"/>
<dbReference type="RefSeq" id="WP_000789724.1">
    <property type="nucleotide sequence ID" value="NZ_VHOE01000045.1"/>
</dbReference>
<accession>A0A5C9T2P0</accession>
<protein>
    <submittedName>
        <fullName evidence="2">Uncharacterized protein</fullName>
    </submittedName>
</protein>
<organism evidence="2 3">
    <name type="scientific">Vibrio cholerae</name>
    <dbReference type="NCBI Taxonomy" id="666"/>
    <lineage>
        <taxon>Bacteria</taxon>
        <taxon>Pseudomonadati</taxon>
        <taxon>Pseudomonadota</taxon>
        <taxon>Gammaproteobacteria</taxon>
        <taxon>Vibrionales</taxon>
        <taxon>Vibrionaceae</taxon>
        <taxon>Vibrio</taxon>
    </lineage>
</organism>
<name>A0A5C9T2P0_VIBCL</name>
<sequence>MKNIKYILFVCVVAYMPFVNANLSHMDKSISLLNTLHYSAIFKNTLLKECDKGLQQVTSLKICKQSETLSDEMIVRIAAKHFISNVSESDTDKLIAFWGGSDGVRISNGLLVWQQTGRLDVLTDSDVYILEKFNQTAENKASTAFVDDVNVSVQIILEIEEILRNQ</sequence>
<evidence type="ECO:0000256" key="1">
    <source>
        <dbReference type="SAM" id="Phobius"/>
    </source>
</evidence>
<keyword evidence="1" id="KW-1133">Transmembrane helix</keyword>
<dbReference type="EMBL" id="VSGZ01000010">
    <property type="protein sequence ID" value="TXY93822.1"/>
    <property type="molecule type" value="Genomic_DNA"/>
</dbReference>